<organism evidence="1 2">
    <name type="scientific">Clostridium liquoris</name>
    <dbReference type="NCBI Taxonomy" id="1289519"/>
    <lineage>
        <taxon>Bacteria</taxon>
        <taxon>Bacillati</taxon>
        <taxon>Bacillota</taxon>
        <taxon>Clostridia</taxon>
        <taxon>Eubacteriales</taxon>
        <taxon>Clostridiaceae</taxon>
        <taxon>Clostridium</taxon>
    </lineage>
</organism>
<accession>A0A2T0B0K9</accession>
<dbReference type="RefSeq" id="WP_106064631.1">
    <property type="nucleotide sequence ID" value="NZ_PVXO01000069.1"/>
</dbReference>
<dbReference type="EMBL" id="PVXO01000069">
    <property type="protein sequence ID" value="PRR77083.1"/>
    <property type="molecule type" value="Genomic_DNA"/>
</dbReference>
<comment type="caution">
    <text evidence="1">The sequence shown here is derived from an EMBL/GenBank/DDBJ whole genome shotgun (WGS) entry which is preliminary data.</text>
</comment>
<dbReference type="InterPro" id="IPR017342">
    <property type="entry name" value="S-AdoMet-dep_Met_synth_prd"/>
</dbReference>
<gene>
    <name evidence="1" type="ORF">CLLI_26010</name>
</gene>
<evidence type="ECO:0000313" key="2">
    <source>
        <dbReference type="Proteomes" id="UP000239706"/>
    </source>
</evidence>
<evidence type="ECO:0000313" key="1">
    <source>
        <dbReference type="EMBL" id="PRR77083.1"/>
    </source>
</evidence>
<dbReference type="GO" id="GO:0008705">
    <property type="term" value="F:methionine synthase activity"/>
    <property type="evidence" value="ECO:0007669"/>
    <property type="project" value="InterPro"/>
</dbReference>
<dbReference type="Gene3D" id="3.40.109.40">
    <property type="match status" value="1"/>
</dbReference>
<dbReference type="OrthoDB" id="9816190at2"/>
<name>A0A2T0B0K9_9CLOT</name>
<dbReference type="PIRSF" id="PIRSF037984">
    <property type="entry name" value="Met_synth_TM0269_prd"/>
    <property type="match status" value="1"/>
</dbReference>
<dbReference type="SUPFAM" id="SSF56507">
    <property type="entry name" value="Methionine synthase activation domain-like"/>
    <property type="match status" value="1"/>
</dbReference>
<sequence length="226" mass="25993">MPEYDFKISKEEVLRYLGVKGRIEENINNLIDETIEEIKKIIRFNFTYRIFKIRVKKNKVALENCELDFHGNSINHHLRYSDKCALFAATLGSEVDRKINYYEKLDMTKALIFDACATAAIEEGCDFVEEEIRKIALKEDREITFRFSPGYGDLSLDIQSEFLQLLDGYKNLGLTVSSHSILIPRKSVTAIIGFIPKDKKTGKKSCINCNKYNSCGFRKIGGICEY</sequence>
<proteinExistence type="predicted"/>
<dbReference type="InterPro" id="IPR037010">
    <property type="entry name" value="VitB12-dep_Met_synth_activ_sf"/>
</dbReference>
<dbReference type="Proteomes" id="UP000239706">
    <property type="component" value="Unassembled WGS sequence"/>
</dbReference>
<protein>
    <submittedName>
        <fullName evidence="1">Vitamin B12 dependent methionine synthase, activation domain</fullName>
    </submittedName>
</protein>
<keyword evidence="2" id="KW-1185">Reference proteome</keyword>
<dbReference type="AlphaFoldDB" id="A0A2T0B0K9"/>
<reference evidence="1 2" key="1">
    <citation type="submission" date="2018-03" db="EMBL/GenBank/DDBJ databases">
        <title>Genome sequence of Clostridium liquoris DSM 100320.</title>
        <authorList>
            <person name="Poehlein A."/>
            <person name="Daniel R."/>
        </authorList>
    </citation>
    <scope>NUCLEOTIDE SEQUENCE [LARGE SCALE GENOMIC DNA]</scope>
    <source>
        <strain evidence="1 2">DSM 100320</strain>
    </source>
</reference>